<dbReference type="EMBL" id="BSXU01000774">
    <property type="protein sequence ID" value="GMG21732.1"/>
    <property type="molecule type" value="Genomic_DNA"/>
</dbReference>
<comment type="pathway">
    <text evidence="2">Protein modification; protein glycosylation.</text>
</comment>
<dbReference type="OrthoDB" id="430354at2759"/>
<proteinExistence type="inferred from homology"/>
<dbReference type="InterPro" id="IPR029044">
    <property type="entry name" value="Nucleotide-diphossugar_trans"/>
</dbReference>
<evidence type="ECO:0000256" key="6">
    <source>
        <dbReference type="ARBA" id="ARBA00022968"/>
    </source>
</evidence>
<feature type="region of interest" description="Disordered" evidence="11">
    <location>
        <begin position="166"/>
        <end position="189"/>
    </location>
</feature>
<dbReference type="GO" id="GO:0046354">
    <property type="term" value="P:mannan biosynthetic process"/>
    <property type="evidence" value="ECO:0007669"/>
    <property type="project" value="TreeGrafter"/>
</dbReference>
<evidence type="ECO:0000256" key="11">
    <source>
        <dbReference type="SAM" id="MobiDB-lite"/>
    </source>
</evidence>
<comment type="subcellular location">
    <subcellularLocation>
        <location evidence="1">Golgi apparatus membrane</location>
        <topology evidence="1">Single-pass type II membrane protein</topology>
    </subcellularLocation>
</comment>
<evidence type="ECO:0000256" key="3">
    <source>
        <dbReference type="ARBA" id="ARBA00009105"/>
    </source>
</evidence>
<dbReference type="PANTHER" id="PTHR31646">
    <property type="entry name" value="ALPHA-1,2-MANNOSYLTRANSFERASE MNN2"/>
    <property type="match status" value="1"/>
</dbReference>
<feature type="transmembrane region" description="Helical" evidence="12">
    <location>
        <begin position="12"/>
        <end position="35"/>
    </location>
</feature>
<accession>A0A9W6YUM2</accession>
<dbReference type="Proteomes" id="UP001165063">
    <property type="component" value="Unassembled WGS sequence"/>
</dbReference>
<evidence type="ECO:0000256" key="10">
    <source>
        <dbReference type="SAM" id="Coils"/>
    </source>
</evidence>
<protein>
    <submittedName>
        <fullName evidence="13">Unnamed protein product</fullName>
    </submittedName>
</protein>
<dbReference type="PANTHER" id="PTHR31646:SF1">
    <property type="entry name" value="ALPHA-1,2-MANNOSYLTRANSFERASE MNN2"/>
    <property type="match status" value="1"/>
</dbReference>
<keyword evidence="9 12" id="KW-0472">Membrane</keyword>
<evidence type="ECO:0000313" key="13">
    <source>
        <dbReference type="EMBL" id="GMG21732.1"/>
    </source>
</evidence>
<evidence type="ECO:0000256" key="12">
    <source>
        <dbReference type="SAM" id="Phobius"/>
    </source>
</evidence>
<evidence type="ECO:0000256" key="8">
    <source>
        <dbReference type="ARBA" id="ARBA00023034"/>
    </source>
</evidence>
<name>A0A9W6YUM2_AMBMO</name>
<evidence type="ECO:0000256" key="4">
    <source>
        <dbReference type="ARBA" id="ARBA00022679"/>
    </source>
</evidence>
<evidence type="ECO:0000256" key="9">
    <source>
        <dbReference type="ARBA" id="ARBA00023136"/>
    </source>
</evidence>
<keyword evidence="5 12" id="KW-0812">Transmembrane</keyword>
<reference evidence="13" key="1">
    <citation type="submission" date="2023-04" db="EMBL/GenBank/DDBJ databases">
        <title>Ambrosiozyma monospora NBRC 1965.</title>
        <authorList>
            <person name="Ichikawa N."/>
            <person name="Sato H."/>
            <person name="Tonouchi N."/>
        </authorList>
    </citation>
    <scope>NUCLEOTIDE SEQUENCE</scope>
    <source>
        <strain evidence="13">NBRC 1965</strain>
    </source>
</reference>
<keyword evidence="7 12" id="KW-1133">Transmembrane helix</keyword>
<dbReference type="GO" id="GO:0000139">
    <property type="term" value="C:Golgi membrane"/>
    <property type="evidence" value="ECO:0007669"/>
    <property type="project" value="UniProtKB-SubCell"/>
</dbReference>
<dbReference type="InterPro" id="IPR022751">
    <property type="entry name" value="Alpha_mannosyltransferase"/>
</dbReference>
<comment type="similarity">
    <text evidence="3">Belongs to the MNN1/MNT family.</text>
</comment>
<dbReference type="AlphaFoldDB" id="A0A9W6YUM2"/>
<sequence length="654" mass="76655">MAIFKHGKPPLIPVVLACAIFTIFITIFQVAFLSYPISESNLQVIPLNSHQYDHETSKTITLNSKSSSSDHSNTFSAEDMNEISLKYDYYQVKLQEAEAEIDNLKDQIQKKTKQSTYKIGQFDYNANDIFNYDIGKGEPSFHRFMSEYIDFYLKHKQTVMHPMREYRDGSAHGKPEKVNPEEYWRTDPDDPLSEETLRGFLENPKELVEELTKNHKIITDAIPSHAPFPFYKGNGYVFAADGLYMWQALLNIEAFRALGAKLPIELLVTDESKSDDTICDVILPKLNARCIYMSTVLGDDVMSKFKFGVFQYKILAMLSSSFQNVFLFDCDAMPVMNPDYLFEWEVYQSHGMLLWPDIVKRTTSPDMFKIQGIEVENEIVRNVADFFTDPKHYQPDKQKEDIDWERDVNFHDRKGTVPDWSTEAGAVMMNKYTHFDVLLLTLYYNLDGPFGYYPLITQSGPGEGDKDTFALAAHFYKRPYHQLSRPPHYGGYGNQFYQGEPISEFAKLQKVLKDINVKLDEGEEYNFNKMFNEKLNDEDRKLLFYHMHDPKWDPFRFMREKQTLNDRDEDIRVLGRTERVSDLELVCYAIMYHDFCEMGYQFSCFEKESQESKDKICGFLKHRLEWLDENTWDNEYKGFNYTRFVDELDWSNSI</sequence>
<dbReference type="GO" id="GO:0000026">
    <property type="term" value="F:alpha-1,2-mannosyltransferase activity"/>
    <property type="evidence" value="ECO:0007669"/>
    <property type="project" value="TreeGrafter"/>
</dbReference>
<evidence type="ECO:0000256" key="2">
    <source>
        <dbReference type="ARBA" id="ARBA00004922"/>
    </source>
</evidence>
<evidence type="ECO:0000313" key="14">
    <source>
        <dbReference type="Proteomes" id="UP001165063"/>
    </source>
</evidence>
<gene>
    <name evidence="13" type="ORF">Amon01_000221500</name>
</gene>
<keyword evidence="14" id="KW-1185">Reference proteome</keyword>
<feature type="compositionally biased region" description="Basic and acidic residues" evidence="11">
    <location>
        <begin position="166"/>
        <end position="188"/>
    </location>
</feature>
<keyword evidence="6" id="KW-0735">Signal-anchor</keyword>
<feature type="coiled-coil region" evidence="10">
    <location>
        <begin position="80"/>
        <end position="114"/>
    </location>
</feature>
<keyword evidence="8" id="KW-0333">Golgi apparatus</keyword>
<comment type="caution">
    <text evidence="13">The sequence shown here is derived from an EMBL/GenBank/DDBJ whole genome shotgun (WGS) entry which is preliminary data.</text>
</comment>
<organism evidence="13 14">
    <name type="scientific">Ambrosiozyma monospora</name>
    <name type="common">Yeast</name>
    <name type="synonym">Endomycopsis monosporus</name>
    <dbReference type="NCBI Taxonomy" id="43982"/>
    <lineage>
        <taxon>Eukaryota</taxon>
        <taxon>Fungi</taxon>
        <taxon>Dikarya</taxon>
        <taxon>Ascomycota</taxon>
        <taxon>Saccharomycotina</taxon>
        <taxon>Pichiomycetes</taxon>
        <taxon>Pichiales</taxon>
        <taxon>Pichiaceae</taxon>
        <taxon>Ambrosiozyma</taxon>
    </lineage>
</organism>
<evidence type="ECO:0000256" key="7">
    <source>
        <dbReference type="ARBA" id="ARBA00022989"/>
    </source>
</evidence>
<evidence type="ECO:0000256" key="1">
    <source>
        <dbReference type="ARBA" id="ARBA00004323"/>
    </source>
</evidence>
<dbReference type="Pfam" id="PF11051">
    <property type="entry name" value="Mannosyl_trans3"/>
    <property type="match status" value="1"/>
</dbReference>
<dbReference type="SUPFAM" id="SSF53448">
    <property type="entry name" value="Nucleotide-diphospho-sugar transferases"/>
    <property type="match status" value="1"/>
</dbReference>
<evidence type="ECO:0000256" key="5">
    <source>
        <dbReference type="ARBA" id="ARBA00022692"/>
    </source>
</evidence>
<keyword evidence="10" id="KW-0175">Coiled coil</keyword>
<keyword evidence="4" id="KW-0808">Transferase</keyword>